<reference evidence="2" key="1">
    <citation type="journal article" date="2023" name="Science">
        <title>Genome structures resolve the early diversification of teleost fishes.</title>
        <authorList>
            <person name="Parey E."/>
            <person name="Louis A."/>
            <person name="Montfort J."/>
            <person name="Bouchez O."/>
            <person name="Roques C."/>
            <person name="Iampietro C."/>
            <person name="Lluch J."/>
            <person name="Castinel A."/>
            <person name="Donnadieu C."/>
            <person name="Desvignes T."/>
            <person name="Floi Bucao C."/>
            <person name="Jouanno E."/>
            <person name="Wen M."/>
            <person name="Mejri S."/>
            <person name="Dirks R."/>
            <person name="Jansen H."/>
            <person name="Henkel C."/>
            <person name="Chen W.J."/>
            <person name="Zahm M."/>
            <person name="Cabau C."/>
            <person name="Klopp C."/>
            <person name="Thompson A.W."/>
            <person name="Robinson-Rechavi M."/>
            <person name="Braasch I."/>
            <person name="Lecointre G."/>
            <person name="Bobe J."/>
            <person name="Postlethwait J.H."/>
            <person name="Berthelot C."/>
            <person name="Roest Crollius H."/>
            <person name="Guiguen Y."/>
        </authorList>
    </citation>
    <scope>NUCLEOTIDE SEQUENCE</scope>
    <source>
        <tissue evidence="2">Blood</tissue>
    </source>
</reference>
<protein>
    <submittedName>
        <fullName evidence="2">Uncharacterized protein</fullName>
    </submittedName>
</protein>
<feature type="region of interest" description="Disordered" evidence="1">
    <location>
        <begin position="52"/>
        <end position="74"/>
    </location>
</feature>
<sequence length="141" mass="14998">MSLGLRRFVRCEDRLVCRGETKTQQGADPAPCGKREGGERAKHVFPVPSIWRETPSLHHSSARSGAPTRSSRVQGCEHSAVAEMACRNGMRGPGNSEIQGVSGRGYIAYSGCQPTPRPCFSSDGTELGATGMPGGCYCITP</sequence>
<evidence type="ECO:0000256" key="1">
    <source>
        <dbReference type="SAM" id="MobiDB-lite"/>
    </source>
</evidence>
<dbReference type="EMBL" id="JAINUF010000017">
    <property type="protein sequence ID" value="KAJ8338835.1"/>
    <property type="molecule type" value="Genomic_DNA"/>
</dbReference>
<name>A0A9Q1IFN1_SYNKA</name>
<evidence type="ECO:0000313" key="3">
    <source>
        <dbReference type="Proteomes" id="UP001152622"/>
    </source>
</evidence>
<keyword evidence="3" id="KW-1185">Reference proteome</keyword>
<dbReference type="AlphaFoldDB" id="A0A9Q1IFN1"/>
<comment type="caution">
    <text evidence="2">The sequence shown here is derived from an EMBL/GenBank/DDBJ whole genome shotgun (WGS) entry which is preliminary data.</text>
</comment>
<proteinExistence type="predicted"/>
<organism evidence="2 3">
    <name type="scientific">Synaphobranchus kaupii</name>
    <name type="common">Kaup's arrowtooth eel</name>
    <dbReference type="NCBI Taxonomy" id="118154"/>
    <lineage>
        <taxon>Eukaryota</taxon>
        <taxon>Metazoa</taxon>
        <taxon>Chordata</taxon>
        <taxon>Craniata</taxon>
        <taxon>Vertebrata</taxon>
        <taxon>Euteleostomi</taxon>
        <taxon>Actinopterygii</taxon>
        <taxon>Neopterygii</taxon>
        <taxon>Teleostei</taxon>
        <taxon>Anguilliformes</taxon>
        <taxon>Synaphobranchidae</taxon>
        <taxon>Synaphobranchus</taxon>
    </lineage>
</organism>
<feature type="compositionally biased region" description="Polar residues" evidence="1">
    <location>
        <begin position="57"/>
        <end position="73"/>
    </location>
</feature>
<evidence type="ECO:0000313" key="2">
    <source>
        <dbReference type="EMBL" id="KAJ8338835.1"/>
    </source>
</evidence>
<accession>A0A9Q1IFN1</accession>
<gene>
    <name evidence="2" type="ORF">SKAU_G00356210</name>
</gene>
<dbReference type="Proteomes" id="UP001152622">
    <property type="component" value="Chromosome 17"/>
</dbReference>
<feature type="region of interest" description="Disordered" evidence="1">
    <location>
        <begin position="22"/>
        <end position="41"/>
    </location>
</feature>